<reference evidence="3" key="1">
    <citation type="journal article" date="2012" name="MBio">
        <title>Comparative genome analysis of Trichophyton rubrum and related dermatophytes reveals candidate genes involved in infection.</title>
        <authorList>
            <person name="Martinez D.A."/>
            <person name="Oliver B.G."/>
            <person name="Graeser Y."/>
            <person name="Goldberg J.M."/>
            <person name="Li W."/>
            <person name="Martinez-Rossi N.M."/>
            <person name="Monod M."/>
            <person name="Shelest E."/>
            <person name="Barton R.C."/>
            <person name="Birch E."/>
            <person name="Brakhage A.A."/>
            <person name="Chen Z."/>
            <person name="Gurr S.J."/>
            <person name="Heiman D."/>
            <person name="Heitman J."/>
            <person name="Kosti I."/>
            <person name="Rossi A."/>
            <person name="Saif S."/>
            <person name="Samalova M."/>
            <person name="Saunders C.W."/>
            <person name="Shea T."/>
            <person name="Summerbell R.C."/>
            <person name="Xu J."/>
            <person name="Young S."/>
            <person name="Zeng Q."/>
            <person name="Birren B.W."/>
            <person name="Cuomo C.A."/>
            <person name="White T.C."/>
        </authorList>
    </citation>
    <scope>NUCLEOTIDE SEQUENCE [LARGE SCALE GENOMIC DNA]</scope>
    <source>
        <strain evidence="3">ATCC MYA-4604 / CBS 118893</strain>
    </source>
</reference>
<feature type="region of interest" description="Disordered" evidence="1">
    <location>
        <begin position="1"/>
        <end position="27"/>
    </location>
</feature>
<dbReference type="HOGENOM" id="CLU_2903763_0_0_1"/>
<name>E5R3Y5_ARTGP</name>
<dbReference type="GeneID" id="10033118"/>
<protein>
    <submittedName>
        <fullName evidence="2">Uncharacterized protein</fullName>
    </submittedName>
</protein>
<feature type="compositionally biased region" description="Gly residues" evidence="1">
    <location>
        <begin position="1"/>
        <end position="11"/>
    </location>
</feature>
<dbReference type="Proteomes" id="UP000002669">
    <property type="component" value="Unassembled WGS sequence"/>
</dbReference>
<accession>E5R3Y5</accession>
<evidence type="ECO:0000313" key="2">
    <source>
        <dbReference type="EMBL" id="EFQ98831.1"/>
    </source>
</evidence>
<proteinExistence type="predicted"/>
<keyword evidence="3" id="KW-1185">Reference proteome</keyword>
<dbReference type="RefSeq" id="XP_003177783.1">
    <property type="nucleotide sequence ID" value="XM_003177735.1"/>
</dbReference>
<dbReference type="InParanoid" id="E5R3Y5"/>
<dbReference type="AlphaFoldDB" id="E5R3Y5"/>
<dbReference type="EMBL" id="DS989822">
    <property type="protein sequence ID" value="EFQ98831.1"/>
    <property type="molecule type" value="Genomic_DNA"/>
</dbReference>
<organism evidence="3">
    <name type="scientific">Arthroderma gypseum (strain ATCC MYA-4604 / CBS 118893)</name>
    <name type="common">Microsporum gypseum</name>
    <dbReference type="NCBI Taxonomy" id="535722"/>
    <lineage>
        <taxon>Eukaryota</taxon>
        <taxon>Fungi</taxon>
        <taxon>Dikarya</taxon>
        <taxon>Ascomycota</taxon>
        <taxon>Pezizomycotina</taxon>
        <taxon>Eurotiomycetes</taxon>
        <taxon>Eurotiomycetidae</taxon>
        <taxon>Onygenales</taxon>
        <taxon>Arthrodermataceae</taxon>
        <taxon>Nannizzia</taxon>
    </lineage>
</organism>
<sequence length="62" mass="6534">MLGKGVFGGEDGVGEQTPGANHMGNKGVYGGVVEPGPYFSDWVFRWRTLAVDKYQGNNGGGD</sequence>
<evidence type="ECO:0000256" key="1">
    <source>
        <dbReference type="SAM" id="MobiDB-lite"/>
    </source>
</evidence>
<evidence type="ECO:0000313" key="3">
    <source>
        <dbReference type="Proteomes" id="UP000002669"/>
    </source>
</evidence>
<dbReference type="VEuPathDB" id="FungiDB:MGYG_08951"/>
<gene>
    <name evidence="2" type="ORF">MGYG_08951</name>
</gene>